<protein>
    <recommendedName>
        <fullName evidence="7">Pre-mRNA-splicing factor SLU7</fullName>
    </recommendedName>
</protein>
<keyword evidence="6 7" id="KW-0539">Nucleus</keyword>
<evidence type="ECO:0000256" key="2">
    <source>
        <dbReference type="ARBA" id="ARBA00007203"/>
    </source>
</evidence>
<keyword evidence="4 7" id="KW-0747">Spliceosome</keyword>
<dbReference type="AlphaFoldDB" id="A0A9W8BB87"/>
<dbReference type="EMBL" id="JANBQF010000466">
    <property type="protein sequence ID" value="KAJ2000940.1"/>
    <property type="molecule type" value="Genomic_DNA"/>
</dbReference>
<dbReference type="Proteomes" id="UP001150907">
    <property type="component" value="Unassembled WGS sequence"/>
</dbReference>
<organism evidence="10 11">
    <name type="scientific">Coemansia thaxteri</name>
    <dbReference type="NCBI Taxonomy" id="2663907"/>
    <lineage>
        <taxon>Eukaryota</taxon>
        <taxon>Fungi</taxon>
        <taxon>Fungi incertae sedis</taxon>
        <taxon>Zoopagomycota</taxon>
        <taxon>Kickxellomycotina</taxon>
        <taxon>Kickxellomycetes</taxon>
        <taxon>Kickxellales</taxon>
        <taxon>Kickxellaceae</taxon>
        <taxon>Coemansia</taxon>
    </lineage>
</organism>
<evidence type="ECO:0000256" key="8">
    <source>
        <dbReference type="SAM" id="MobiDB-lite"/>
    </source>
</evidence>
<proteinExistence type="inferred from homology"/>
<feature type="region of interest" description="Disordered" evidence="8">
    <location>
        <begin position="61"/>
        <end position="81"/>
    </location>
</feature>
<feature type="compositionally biased region" description="Basic and acidic residues" evidence="8">
    <location>
        <begin position="11"/>
        <end position="26"/>
    </location>
</feature>
<evidence type="ECO:0000256" key="5">
    <source>
        <dbReference type="ARBA" id="ARBA00023187"/>
    </source>
</evidence>
<sequence length="434" mass="48758">MSSTSYGSGKLSREDYKKQKDLEAARKAGTAPAEVDEEGNAINPHIPEFMSKAPWYMDTGKIGLQHQRKSKKDDASSLQETEWYSRGARAGTAATKFRKGACENCGVLSHKTKDCMERPRKKGAKWTGKDIKADEVIQDINLSYDAKRDRWNGYDPAEHQKIMADWELIEEARRKRKASELDKSTAGSSSNAKNGAKADGIEAQFASSDEESDDDDRYIGQGADEEKLSAKSKSTVRNLRIREDTAKYLRNLDPDSAYYDPKTRSMRENPYAGKEAGQLAYAGDNFIRYSGEAIDVAKREVFAWEAGERGNDSAHFQANPTQTALMYSEFKQKKDSLADSRKQAILSKYGGEEHLQAPPRELLQQTEHYVEYSRTGKVVGGVEKAAAETKYKEGVYPLNHSSVYGSWWSDGKWGYKCCRQFPRNAYCTAEKPNN</sequence>
<dbReference type="PANTHER" id="PTHR12942">
    <property type="entry name" value="STEP II SPLICING FACTOR SLU7"/>
    <property type="match status" value="1"/>
</dbReference>
<gene>
    <name evidence="10" type="primary">SLU7</name>
    <name evidence="10" type="ORF">H4R26_004382</name>
</gene>
<evidence type="ECO:0000256" key="1">
    <source>
        <dbReference type="ARBA" id="ARBA00004123"/>
    </source>
</evidence>
<dbReference type="InterPro" id="IPR039974">
    <property type="entry name" value="Splicing_factor_SLU7"/>
</dbReference>
<dbReference type="InterPro" id="IPR021715">
    <property type="entry name" value="Slu7_dom"/>
</dbReference>
<dbReference type="Pfam" id="PF11708">
    <property type="entry name" value="Slu7"/>
    <property type="match status" value="1"/>
</dbReference>
<reference evidence="10" key="1">
    <citation type="submission" date="2022-07" db="EMBL/GenBank/DDBJ databases">
        <title>Phylogenomic reconstructions and comparative analyses of Kickxellomycotina fungi.</title>
        <authorList>
            <person name="Reynolds N.K."/>
            <person name="Stajich J.E."/>
            <person name="Barry K."/>
            <person name="Grigoriev I.V."/>
            <person name="Crous P."/>
            <person name="Smith M.E."/>
        </authorList>
    </citation>
    <scope>NUCLEOTIDE SEQUENCE</scope>
    <source>
        <strain evidence="10">IMI 214461</strain>
    </source>
</reference>
<keyword evidence="5 7" id="KW-0508">mRNA splicing</keyword>
<evidence type="ECO:0000259" key="9">
    <source>
        <dbReference type="Pfam" id="PF11708"/>
    </source>
</evidence>
<feature type="compositionally biased region" description="Basic and acidic residues" evidence="8">
    <location>
        <begin position="174"/>
        <end position="183"/>
    </location>
</feature>
<keyword evidence="11" id="KW-1185">Reference proteome</keyword>
<name>A0A9W8BB87_9FUNG</name>
<evidence type="ECO:0000256" key="3">
    <source>
        <dbReference type="ARBA" id="ARBA00022664"/>
    </source>
</evidence>
<keyword evidence="3 7" id="KW-0507">mRNA processing</keyword>
<feature type="region of interest" description="Disordered" evidence="8">
    <location>
        <begin position="1"/>
        <end position="46"/>
    </location>
</feature>
<comment type="subcellular location">
    <subcellularLocation>
        <location evidence="1 7">Nucleus</location>
    </subcellularLocation>
</comment>
<evidence type="ECO:0000256" key="4">
    <source>
        <dbReference type="ARBA" id="ARBA00022728"/>
    </source>
</evidence>
<evidence type="ECO:0000256" key="7">
    <source>
        <dbReference type="RuleBase" id="RU367071"/>
    </source>
</evidence>
<accession>A0A9W8BB87</accession>
<dbReference type="GO" id="GO:0030628">
    <property type="term" value="F:pre-mRNA 3'-splice site binding"/>
    <property type="evidence" value="ECO:0007669"/>
    <property type="project" value="UniProtKB-UniRule"/>
</dbReference>
<feature type="domain" description="Pre-mRNA-splicing factor SLU7" evidence="9">
    <location>
        <begin position="142"/>
        <end position="406"/>
    </location>
</feature>
<dbReference type="GO" id="GO:0000398">
    <property type="term" value="P:mRNA splicing, via spliceosome"/>
    <property type="evidence" value="ECO:0007669"/>
    <property type="project" value="UniProtKB-UniRule"/>
</dbReference>
<feature type="region of interest" description="Disordered" evidence="8">
    <location>
        <begin position="174"/>
        <end position="235"/>
    </location>
</feature>
<evidence type="ECO:0000256" key="6">
    <source>
        <dbReference type="ARBA" id="ARBA00023242"/>
    </source>
</evidence>
<comment type="caution">
    <text evidence="10">The sequence shown here is derived from an EMBL/GenBank/DDBJ whole genome shotgun (WGS) entry which is preliminary data.</text>
</comment>
<dbReference type="PANTHER" id="PTHR12942:SF2">
    <property type="entry name" value="PRE-MRNA-SPLICING FACTOR SLU7"/>
    <property type="match status" value="1"/>
</dbReference>
<dbReference type="GO" id="GO:0005681">
    <property type="term" value="C:spliceosomal complex"/>
    <property type="evidence" value="ECO:0007669"/>
    <property type="project" value="UniProtKB-UniRule"/>
</dbReference>
<comment type="similarity">
    <text evidence="2 7">Belongs to the SLU7 family.</text>
</comment>
<dbReference type="OrthoDB" id="249612at2759"/>
<comment type="subunit">
    <text evidence="7">Associated with the spliceosome.</text>
</comment>
<comment type="function">
    <text evidence="7">Involved in pre-mRNA splicing.</text>
</comment>
<evidence type="ECO:0000313" key="10">
    <source>
        <dbReference type="EMBL" id="KAJ2000940.1"/>
    </source>
</evidence>
<evidence type="ECO:0000313" key="11">
    <source>
        <dbReference type="Proteomes" id="UP001150907"/>
    </source>
</evidence>